<evidence type="ECO:0000313" key="13">
    <source>
        <dbReference type="EnsemblPlants" id="Solyc02g077950.2.1"/>
    </source>
</evidence>
<keyword evidence="7 8" id="KW-0539">Nucleus</keyword>
<evidence type="ECO:0000256" key="2">
    <source>
        <dbReference type="ARBA" id="ARBA00022771"/>
    </source>
</evidence>
<comment type="function">
    <text evidence="9">Transcription factor that binds specifically to a 5'-AA[AG]G-3' consensus core sequence.</text>
</comment>
<feature type="compositionally biased region" description="Polar residues" evidence="10">
    <location>
        <begin position="121"/>
        <end position="133"/>
    </location>
</feature>
<evidence type="ECO:0000256" key="4">
    <source>
        <dbReference type="ARBA" id="ARBA00023015"/>
    </source>
</evidence>
<evidence type="ECO:0000256" key="10">
    <source>
        <dbReference type="SAM" id="MobiDB-lite"/>
    </source>
</evidence>
<dbReference type="GO" id="GO:0003677">
    <property type="term" value="F:DNA binding"/>
    <property type="evidence" value="ECO:0007669"/>
    <property type="project" value="UniProtKB-UniRule"/>
</dbReference>
<keyword evidence="1 9" id="KW-0479">Metal-binding</keyword>
<dbReference type="STRING" id="4081.A0A3Q7F3R9"/>
<feature type="transmembrane region" description="Helical" evidence="11">
    <location>
        <begin position="456"/>
        <end position="477"/>
    </location>
</feature>
<dbReference type="PROSITE" id="PS01361">
    <property type="entry name" value="ZF_DOF_1"/>
    <property type="match status" value="1"/>
</dbReference>
<dbReference type="InParanoid" id="A0A3Q7F3R9"/>
<feature type="transmembrane region" description="Helical" evidence="11">
    <location>
        <begin position="89"/>
        <end position="110"/>
    </location>
</feature>
<dbReference type="EnsemblPlants" id="Solyc02g077950.2.1">
    <property type="protein sequence ID" value="Solyc02g077950.2.1"/>
    <property type="gene ID" value="Solyc02g077950.2"/>
</dbReference>
<keyword evidence="2 8" id="KW-0863">Zinc-finger</keyword>
<dbReference type="PROSITE" id="PS50884">
    <property type="entry name" value="ZF_DOF_2"/>
    <property type="match status" value="1"/>
</dbReference>
<keyword evidence="5 8" id="KW-0238">DNA-binding</keyword>
<reference evidence="13" key="2">
    <citation type="submission" date="2019-01" db="UniProtKB">
        <authorList>
            <consortium name="EnsemblPlants"/>
        </authorList>
    </citation>
    <scope>IDENTIFICATION</scope>
    <source>
        <strain evidence="13">cv. Heinz 1706</strain>
    </source>
</reference>
<dbReference type="Proteomes" id="UP000004994">
    <property type="component" value="Chromosome 2"/>
</dbReference>
<evidence type="ECO:0000256" key="11">
    <source>
        <dbReference type="SAM" id="Phobius"/>
    </source>
</evidence>
<dbReference type="AlphaFoldDB" id="A0A3Q7F3R9"/>
<keyword evidence="11" id="KW-1133">Transmembrane helix</keyword>
<evidence type="ECO:0000313" key="14">
    <source>
        <dbReference type="Proteomes" id="UP000004994"/>
    </source>
</evidence>
<evidence type="ECO:0000259" key="12">
    <source>
        <dbReference type="PROSITE" id="PS50884"/>
    </source>
</evidence>
<evidence type="ECO:0000256" key="6">
    <source>
        <dbReference type="ARBA" id="ARBA00023163"/>
    </source>
</evidence>
<dbReference type="InterPro" id="IPR045174">
    <property type="entry name" value="Dof"/>
</dbReference>
<protein>
    <recommendedName>
        <fullName evidence="9">Dof zinc finger protein</fullName>
    </recommendedName>
</protein>
<feature type="region of interest" description="Disordered" evidence="10">
    <location>
        <begin position="121"/>
        <end position="154"/>
    </location>
</feature>
<keyword evidence="11" id="KW-0812">Transmembrane</keyword>
<feature type="transmembrane region" description="Helical" evidence="11">
    <location>
        <begin position="489"/>
        <end position="509"/>
    </location>
</feature>
<keyword evidence="14" id="KW-1185">Reference proteome</keyword>
<feature type="region of interest" description="Disordered" evidence="10">
    <location>
        <begin position="201"/>
        <end position="225"/>
    </location>
</feature>
<dbReference type="PaxDb" id="4081-Solyc02g077950.1.1"/>
<dbReference type="GO" id="GO:0008270">
    <property type="term" value="F:zinc ion binding"/>
    <property type="evidence" value="ECO:0007669"/>
    <property type="project" value="UniProtKB-KW"/>
</dbReference>
<evidence type="ECO:0000256" key="7">
    <source>
        <dbReference type="ARBA" id="ARBA00023242"/>
    </source>
</evidence>
<name>A0A3Q7F3R9_SOLLC</name>
<evidence type="ECO:0000256" key="8">
    <source>
        <dbReference type="PROSITE-ProRule" id="PRU00071"/>
    </source>
</evidence>
<keyword evidence="6 9" id="KW-0804">Transcription</keyword>
<sequence length="605" mass="68560">MNSRPYPSREINLSQTVKKEDSRRHLANFVCLFFVSKRFPFFSSFFCERSKMVGECEKMVLISSSTTNQIWPQVFFLSLSQLLHLDLEYLYIGLVIIFTLNLSHIHSFNFSIDEKNNLMMDSNGTNAATSNNMEKPIQDPSQQQQQQPPPHLKCPRCDSSNTKFCYYNNYSLSQPRHFCKACKRYWTRGGTLRNVPVGGGCRKNKRIKRPSVNSSSSTTTTSHDIITTSTPNIVNPSHHHQLHHGVVHNNIDHLSTTNSQNHLNPLFYGLTHERSDLNIPFARLFNSRVSSHAGGVDPEGQVYSLTDNIPGLMDRRMGLGFSNSSGGVVNMGHENNNNNNNSSSSNYGHGGFNPIKQIQDVHVMSTSNCTTSTTSLLSSYPNMFGSSSSTSTMASLIASSLQQQKFMSNINGNSFHSLLTPNNYEELQMSRGENNNTNINNVHEGIYQIIKFMNKLLIHLILHFLGMVLGLILQIWGLIQSLLSSRTSTFKFVFFTFLISLSFLLTCVFPKCCCTRIIYTYPANEGSEQHNFFSLPSTKILSRPYIEEEEISGLHIDERNWIGVIMSAAKKKIIRVDEEFLMYFSECVLGFGWGLQCWSPHYKRT</sequence>
<proteinExistence type="predicted"/>
<dbReference type="PANTHER" id="PTHR31992:SF358">
    <property type="entry name" value="DOF ZINC FINGER PROTEIN"/>
    <property type="match status" value="1"/>
</dbReference>
<organism evidence="13">
    <name type="scientific">Solanum lycopersicum</name>
    <name type="common">Tomato</name>
    <name type="synonym">Lycopersicon esculentum</name>
    <dbReference type="NCBI Taxonomy" id="4081"/>
    <lineage>
        <taxon>Eukaryota</taxon>
        <taxon>Viridiplantae</taxon>
        <taxon>Streptophyta</taxon>
        <taxon>Embryophyta</taxon>
        <taxon>Tracheophyta</taxon>
        <taxon>Spermatophyta</taxon>
        <taxon>Magnoliopsida</taxon>
        <taxon>eudicotyledons</taxon>
        <taxon>Gunneridae</taxon>
        <taxon>Pentapetalae</taxon>
        <taxon>asterids</taxon>
        <taxon>lamiids</taxon>
        <taxon>Solanales</taxon>
        <taxon>Solanaceae</taxon>
        <taxon>Solanoideae</taxon>
        <taxon>Solaneae</taxon>
        <taxon>Solanum</taxon>
        <taxon>Solanum subgen. Lycopersicon</taxon>
    </lineage>
</organism>
<dbReference type="Gramene" id="Solyc02g077950.2.1">
    <property type="protein sequence ID" value="Solyc02g077950.2.1"/>
    <property type="gene ID" value="Solyc02g077950.2"/>
</dbReference>
<evidence type="ECO:0000256" key="5">
    <source>
        <dbReference type="ARBA" id="ARBA00023125"/>
    </source>
</evidence>
<evidence type="ECO:0000256" key="1">
    <source>
        <dbReference type="ARBA" id="ARBA00022723"/>
    </source>
</evidence>
<feature type="compositionally biased region" description="Low complexity" evidence="10">
    <location>
        <begin position="214"/>
        <end position="225"/>
    </location>
</feature>
<accession>A0A3Q7F3R9</accession>
<dbReference type="InterPro" id="IPR003851">
    <property type="entry name" value="Znf_Dof"/>
</dbReference>
<feature type="transmembrane region" description="Helical" evidence="11">
    <location>
        <begin position="26"/>
        <end position="47"/>
    </location>
</feature>
<keyword evidence="3 9" id="KW-0862">Zinc</keyword>
<keyword evidence="4 9" id="KW-0805">Transcription regulation</keyword>
<dbReference type="Pfam" id="PF02701">
    <property type="entry name" value="Zn_ribbon_Dof"/>
    <property type="match status" value="1"/>
</dbReference>
<dbReference type="GO" id="GO:0003700">
    <property type="term" value="F:DNA-binding transcription factor activity"/>
    <property type="evidence" value="ECO:0007669"/>
    <property type="project" value="UniProtKB-UniRule"/>
</dbReference>
<dbReference type="PANTHER" id="PTHR31992">
    <property type="entry name" value="DOF ZINC FINGER PROTEIN DOF1.4-RELATED"/>
    <property type="match status" value="1"/>
</dbReference>
<evidence type="ECO:0000256" key="3">
    <source>
        <dbReference type="ARBA" id="ARBA00022833"/>
    </source>
</evidence>
<comment type="subcellular location">
    <subcellularLocation>
        <location evidence="8 9">Nucleus</location>
    </subcellularLocation>
</comment>
<evidence type="ECO:0000256" key="9">
    <source>
        <dbReference type="RuleBase" id="RU369094"/>
    </source>
</evidence>
<dbReference type="GO" id="GO:0005634">
    <property type="term" value="C:nucleus"/>
    <property type="evidence" value="ECO:0007669"/>
    <property type="project" value="UniProtKB-SubCell"/>
</dbReference>
<feature type="domain" description="Dof-type" evidence="12">
    <location>
        <begin position="152"/>
        <end position="206"/>
    </location>
</feature>
<keyword evidence="11" id="KW-0472">Membrane</keyword>
<reference evidence="13" key="1">
    <citation type="journal article" date="2012" name="Nature">
        <title>The tomato genome sequence provides insights into fleshy fruit evolution.</title>
        <authorList>
            <consortium name="Tomato Genome Consortium"/>
        </authorList>
    </citation>
    <scope>NUCLEOTIDE SEQUENCE [LARGE SCALE GENOMIC DNA]</scope>
    <source>
        <strain evidence="13">cv. Heinz 1706</strain>
    </source>
</reference>